<comment type="function">
    <text evidence="4">Interconverts simultaneously and stereospecifically pyruvate and lactate with concomitant interconversion of NADH and NAD(+).</text>
</comment>
<dbReference type="OMA" id="SARFCCH"/>
<keyword evidence="14" id="KW-1185">Reference proteome</keyword>
<evidence type="ECO:0000256" key="10">
    <source>
        <dbReference type="RuleBase" id="RU003369"/>
    </source>
</evidence>
<comment type="subunit">
    <text evidence="6">Homotetramer. Interacts with PTEN upstream reading frame protein MP31; the interaction leads to inhibition of mitochondrial lactate dehydrogenase activity, preventing conversion of lactate to pyruvate in mitochondria.</text>
</comment>
<name>A0A8C9CWX9_PANLE</name>
<dbReference type="Ensembl" id="ENSPLOT00000001862.1">
    <property type="protein sequence ID" value="ENSPLOP00000001710.1"/>
    <property type="gene ID" value="ENSPLOG00000001238.1"/>
</dbReference>
<dbReference type="InterPro" id="IPR022383">
    <property type="entry name" value="Lactate/malate_DH_C"/>
</dbReference>
<accession>A0A8C9CWX9</accession>
<evidence type="ECO:0000256" key="8">
    <source>
        <dbReference type="PIRSR" id="PIRSR000102-1"/>
    </source>
</evidence>
<dbReference type="Pfam" id="PF00056">
    <property type="entry name" value="Ldh_1_N"/>
    <property type="match status" value="1"/>
</dbReference>
<proteinExistence type="inferred from homology"/>
<feature type="domain" description="Lactate/malate dehydrogenase C-terminal" evidence="12">
    <location>
        <begin position="169"/>
        <end position="213"/>
    </location>
</feature>
<feature type="active site" description="Proton acceptor" evidence="8">
    <location>
        <position position="198"/>
    </location>
</feature>
<dbReference type="InterPro" id="IPR015955">
    <property type="entry name" value="Lactate_DH/Glyco_Ohase_4_C"/>
</dbReference>
<keyword evidence="10" id="KW-0560">Oxidoreductase</keyword>
<dbReference type="GO" id="GO:0006089">
    <property type="term" value="P:lactate metabolic process"/>
    <property type="evidence" value="ECO:0007669"/>
    <property type="project" value="TreeGrafter"/>
</dbReference>
<dbReference type="GeneTree" id="ENSGT00940000153525"/>
<dbReference type="Gene3D" id="3.40.50.720">
    <property type="entry name" value="NAD(P)-binding Rossmann-like Domain"/>
    <property type="match status" value="1"/>
</dbReference>
<comment type="similarity">
    <text evidence="10">Belongs to the LDH/MDH superfamily.</text>
</comment>
<dbReference type="Pfam" id="PF02866">
    <property type="entry name" value="Ldh_1_C"/>
    <property type="match status" value="2"/>
</dbReference>
<dbReference type="GO" id="GO:0004459">
    <property type="term" value="F:L-lactate dehydrogenase (NAD+) activity"/>
    <property type="evidence" value="ECO:0007669"/>
    <property type="project" value="UniProtKB-EC"/>
</dbReference>
<dbReference type="PIRSF" id="PIRSF000102">
    <property type="entry name" value="Lac_mal_DH"/>
    <property type="match status" value="1"/>
</dbReference>
<reference evidence="13" key="1">
    <citation type="journal article" date="2019" name="bioRxiv">
        <title>Long live the king: chromosome-level assembly of the lion (Panthera leo) using linked-read, Hi-C, and long read data.</title>
        <authorList>
            <person name="Armstrong E.E."/>
            <person name="Taylor R.W."/>
            <person name="Miller D.E."/>
            <person name="Kaelin C."/>
            <person name="Barsh G."/>
            <person name="Hadly E.A."/>
            <person name="Petrov D."/>
        </authorList>
    </citation>
    <scope>NUCLEOTIDE SEQUENCE [LARGE SCALE GENOMIC DNA]</scope>
</reference>
<dbReference type="Gene3D" id="3.90.110.10">
    <property type="entry name" value="Lactate dehydrogenase/glycoside hydrolase, family 4, C-terminal"/>
    <property type="match status" value="1"/>
</dbReference>
<organism evidence="13 14">
    <name type="scientific">Panthera leo</name>
    <name type="common">Lion</name>
    <dbReference type="NCBI Taxonomy" id="9689"/>
    <lineage>
        <taxon>Eukaryota</taxon>
        <taxon>Metazoa</taxon>
        <taxon>Chordata</taxon>
        <taxon>Craniata</taxon>
        <taxon>Vertebrata</taxon>
        <taxon>Euteleostomi</taxon>
        <taxon>Mammalia</taxon>
        <taxon>Eutheria</taxon>
        <taxon>Laurasiatheria</taxon>
        <taxon>Carnivora</taxon>
        <taxon>Feliformia</taxon>
        <taxon>Felidae</taxon>
        <taxon>Pantherinae</taxon>
        <taxon>Panthera</taxon>
    </lineage>
</organism>
<dbReference type="InterPro" id="IPR001236">
    <property type="entry name" value="Lactate/malate_DH_N"/>
</dbReference>
<feature type="binding site" evidence="9">
    <location>
        <position position="56"/>
    </location>
    <ligand>
        <name>NAD(+)</name>
        <dbReference type="ChEBI" id="CHEBI:57540"/>
    </ligand>
</feature>
<dbReference type="SUPFAM" id="SSF56327">
    <property type="entry name" value="LDH C-terminal domain-like"/>
    <property type="match status" value="1"/>
</dbReference>
<evidence type="ECO:0000256" key="3">
    <source>
        <dbReference type="ARBA" id="ARBA00023027"/>
    </source>
</evidence>
<dbReference type="InterPro" id="IPR001557">
    <property type="entry name" value="L-lactate/malate_DH"/>
</dbReference>
<keyword evidence="3 9" id="KW-0520">NAD</keyword>
<evidence type="ECO:0000256" key="6">
    <source>
        <dbReference type="ARBA" id="ARBA00046635"/>
    </source>
</evidence>
<reference evidence="13" key="2">
    <citation type="submission" date="2025-08" db="UniProtKB">
        <authorList>
            <consortium name="Ensembl"/>
        </authorList>
    </citation>
    <scope>IDENTIFICATION</scope>
</reference>
<sequence length="313" mass="34442">MATLEEKLIAPVADEETVPNNKTTVGVPGWLNQLIDMACAISVLGKSLVDELALVDVLEDKLKGETMHLQHGSLCFQTPNIMADEDYSVISNSKTVVVTAGVLQQEGESRLNLVQRNINVFKCIISQLVKYSPDSTIIEVSSPVDILTYVTRELSGLPKHHVIGSGCNNLNSARFCCHVAEKVGIHPRSCRGWIWGEHGNSSVSGWSGVHAVAVKLGRKVESTYDVIKLKGYTNRATGSSVTDLTESMLKNLSRIHPMSTMVKEMYGTENKVFLSLPCFLNAQGFTSVTNWKLKDDLRGRNLMGHPERPKIHL</sequence>
<evidence type="ECO:0000256" key="5">
    <source>
        <dbReference type="ARBA" id="ARBA00040583"/>
    </source>
</evidence>
<evidence type="ECO:0000256" key="4">
    <source>
        <dbReference type="ARBA" id="ARBA00033729"/>
    </source>
</evidence>
<dbReference type="InterPro" id="IPR036291">
    <property type="entry name" value="NAD(P)-bd_dom_sf"/>
</dbReference>
<comment type="subcellular location">
    <subcellularLocation>
        <location evidence="1">Cytoplasm</location>
    </subcellularLocation>
</comment>
<evidence type="ECO:0000256" key="7">
    <source>
        <dbReference type="ARBA" id="ARBA00048275"/>
    </source>
</evidence>
<dbReference type="GO" id="GO:0005737">
    <property type="term" value="C:cytoplasm"/>
    <property type="evidence" value="ECO:0007669"/>
    <property type="project" value="UniProtKB-SubCell"/>
</dbReference>
<evidence type="ECO:0000259" key="12">
    <source>
        <dbReference type="Pfam" id="PF02866"/>
    </source>
</evidence>
<protein>
    <recommendedName>
        <fullName evidence="5">L-lactate dehydrogenase B chain</fullName>
    </recommendedName>
</protein>
<evidence type="ECO:0000256" key="9">
    <source>
        <dbReference type="PIRSR" id="PIRSR000102-3"/>
    </source>
</evidence>
<dbReference type="PANTHER" id="PTHR43128:SF2">
    <property type="entry name" value="L-LACTATE DEHYDROGENASE B CHAIN"/>
    <property type="match status" value="1"/>
</dbReference>
<dbReference type="PRINTS" id="PR00086">
    <property type="entry name" value="LLDHDRGNASE"/>
</dbReference>
<feature type="binding site" evidence="9">
    <location>
        <position position="117"/>
    </location>
    <ligand>
        <name>NAD(+)</name>
        <dbReference type="ChEBI" id="CHEBI:57540"/>
    </ligand>
</feature>
<feature type="domain" description="Lactate/malate dehydrogenase N-terminal" evidence="11">
    <location>
        <begin position="35"/>
        <end position="164"/>
    </location>
</feature>
<reference evidence="13" key="3">
    <citation type="submission" date="2025-09" db="UniProtKB">
        <authorList>
            <consortium name="Ensembl"/>
        </authorList>
    </citation>
    <scope>IDENTIFICATION</scope>
</reference>
<evidence type="ECO:0000256" key="2">
    <source>
        <dbReference type="ARBA" id="ARBA00022490"/>
    </source>
</evidence>
<evidence type="ECO:0000313" key="13">
    <source>
        <dbReference type="Ensembl" id="ENSPLOP00000001710.1"/>
    </source>
</evidence>
<feature type="domain" description="Lactate/malate dehydrogenase C-terminal" evidence="12">
    <location>
        <begin position="223"/>
        <end position="297"/>
    </location>
</feature>
<dbReference type="PANTHER" id="PTHR43128">
    <property type="entry name" value="L-2-HYDROXYCARBOXYLATE DEHYDROGENASE (NAD(P)(+))"/>
    <property type="match status" value="1"/>
</dbReference>
<dbReference type="AlphaFoldDB" id="A0A8C9CWX9"/>
<evidence type="ECO:0000259" key="11">
    <source>
        <dbReference type="Pfam" id="PF00056"/>
    </source>
</evidence>
<dbReference type="SUPFAM" id="SSF51735">
    <property type="entry name" value="NAD(P)-binding Rossmann-fold domains"/>
    <property type="match status" value="1"/>
</dbReference>
<dbReference type="Proteomes" id="UP000694399">
    <property type="component" value="Chromosome B1"/>
</dbReference>
<keyword evidence="2" id="KW-0963">Cytoplasm</keyword>
<evidence type="ECO:0000256" key="1">
    <source>
        <dbReference type="ARBA" id="ARBA00004496"/>
    </source>
</evidence>
<evidence type="ECO:0000313" key="14">
    <source>
        <dbReference type="Proteomes" id="UP000694399"/>
    </source>
</evidence>
<comment type="catalytic activity">
    <reaction evidence="7">
        <text>(S)-lactate + NAD(+) = pyruvate + NADH + H(+)</text>
        <dbReference type="Rhea" id="RHEA:23444"/>
        <dbReference type="ChEBI" id="CHEBI:15361"/>
        <dbReference type="ChEBI" id="CHEBI:15378"/>
        <dbReference type="ChEBI" id="CHEBI:16651"/>
        <dbReference type="ChEBI" id="CHEBI:57540"/>
        <dbReference type="ChEBI" id="CHEBI:57945"/>
        <dbReference type="EC" id="1.1.1.27"/>
    </reaction>
    <physiologicalReaction direction="left-to-right" evidence="7">
        <dbReference type="Rhea" id="RHEA:23445"/>
    </physiologicalReaction>
    <physiologicalReaction direction="right-to-left" evidence="7">
        <dbReference type="Rhea" id="RHEA:23446"/>
    </physiologicalReaction>
</comment>